<reference evidence="4" key="1">
    <citation type="submission" date="2021-01" db="EMBL/GenBank/DDBJ databases">
        <authorList>
            <person name="Corre E."/>
            <person name="Pelletier E."/>
            <person name="Niang G."/>
            <person name="Scheremetjew M."/>
            <person name="Finn R."/>
            <person name="Kale V."/>
            <person name="Holt S."/>
            <person name="Cochrane G."/>
            <person name="Meng A."/>
            <person name="Brown T."/>
            <person name="Cohen L."/>
        </authorList>
    </citation>
    <scope>NUCLEOTIDE SEQUENCE</scope>
</reference>
<dbReference type="InterPro" id="IPR000868">
    <property type="entry name" value="Isochorismatase-like_dom"/>
</dbReference>
<accession>A0A6T5YRZ3</accession>
<comment type="similarity">
    <text evidence="1">Belongs to the isochorismatase family.</text>
</comment>
<dbReference type="EMBL" id="HBFY01006715">
    <property type="protein sequence ID" value="CAD8965206.1"/>
    <property type="molecule type" value="Transcribed_RNA"/>
</dbReference>
<dbReference type="Pfam" id="PF00857">
    <property type="entry name" value="Isochorismatase"/>
    <property type="match status" value="1"/>
</dbReference>
<dbReference type="AlphaFoldDB" id="A0A6T5YRZ3"/>
<evidence type="ECO:0000256" key="1">
    <source>
        <dbReference type="ARBA" id="ARBA00006336"/>
    </source>
</evidence>
<dbReference type="GO" id="GO:0016787">
    <property type="term" value="F:hydrolase activity"/>
    <property type="evidence" value="ECO:0007669"/>
    <property type="project" value="UniProtKB-KW"/>
</dbReference>
<keyword evidence="2" id="KW-0378">Hydrolase</keyword>
<organism evidence="4">
    <name type="scientific">Thalassionema nitzschioides</name>
    <dbReference type="NCBI Taxonomy" id="33649"/>
    <lineage>
        <taxon>Eukaryota</taxon>
        <taxon>Sar</taxon>
        <taxon>Stramenopiles</taxon>
        <taxon>Ochrophyta</taxon>
        <taxon>Bacillariophyta</taxon>
        <taxon>Fragilariophyceae</taxon>
        <taxon>Fragilariophycidae</taxon>
        <taxon>Thalassionemales</taxon>
        <taxon>Thalassionemataceae</taxon>
        <taxon>Thalassionema</taxon>
    </lineage>
</organism>
<name>A0A6T5YRZ3_9STRA</name>
<evidence type="ECO:0000313" key="4">
    <source>
        <dbReference type="EMBL" id="CAD8965206.1"/>
    </source>
</evidence>
<gene>
    <name evidence="4" type="ORF">TNIT0693_LOCUS2533</name>
</gene>
<evidence type="ECO:0000256" key="2">
    <source>
        <dbReference type="ARBA" id="ARBA00022801"/>
    </source>
</evidence>
<feature type="domain" description="Isochorismatase-like" evidence="3">
    <location>
        <begin position="10"/>
        <end position="196"/>
    </location>
</feature>
<sequence length="245" mass="27082">MSFSLDPSKTAFVFIEFQNEFTTEGGKLHDAVKPSLEAFNTMINAPMLLEKARASGCTVVHCPIEFEEGHEEIGDTEFGILKDVKDGEAFTAGTWNADFCDSMKPEGREFIVKGKTGLCGFHSTNLDFILRGNNVKHVVLCGFLANCCVESTMRTAYENRYTVYTVKDACGATSIEEQESCFENNFAMFSIRTNTEEVMSSLKGSKKAVGQFRKKASKAFGTELETMSTISFNVDGNDTTEVQYA</sequence>
<dbReference type="SUPFAM" id="SSF52499">
    <property type="entry name" value="Isochorismatase-like hydrolases"/>
    <property type="match status" value="1"/>
</dbReference>
<dbReference type="CDD" id="cd00431">
    <property type="entry name" value="cysteine_hydrolases"/>
    <property type="match status" value="1"/>
</dbReference>
<dbReference type="PANTHER" id="PTHR43540">
    <property type="entry name" value="PEROXYUREIDOACRYLATE/UREIDOACRYLATE AMIDOHYDROLASE-RELATED"/>
    <property type="match status" value="1"/>
</dbReference>
<protein>
    <recommendedName>
        <fullName evidence="3">Isochorismatase-like domain-containing protein</fullName>
    </recommendedName>
</protein>
<evidence type="ECO:0000259" key="3">
    <source>
        <dbReference type="Pfam" id="PF00857"/>
    </source>
</evidence>
<dbReference type="Gene3D" id="3.40.50.850">
    <property type="entry name" value="Isochorismatase-like"/>
    <property type="match status" value="1"/>
</dbReference>
<proteinExistence type="inferred from homology"/>
<dbReference type="InterPro" id="IPR050272">
    <property type="entry name" value="Isochorismatase-like_hydrls"/>
</dbReference>
<dbReference type="PANTHER" id="PTHR43540:SF16">
    <property type="entry name" value="ISOCHORISMATASE-LIKE DOMAIN-CONTAINING PROTEIN"/>
    <property type="match status" value="1"/>
</dbReference>
<dbReference type="InterPro" id="IPR036380">
    <property type="entry name" value="Isochorismatase-like_sf"/>
</dbReference>